<dbReference type="Proteomes" id="UP000595437">
    <property type="component" value="Chromosome 8"/>
</dbReference>
<dbReference type="AlphaFoldDB" id="A0A7T8K9H9"/>
<evidence type="ECO:0000313" key="2">
    <source>
        <dbReference type="Proteomes" id="UP000595437"/>
    </source>
</evidence>
<evidence type="ECO:0000313" key="1">
    <source>
        <dbReference type="EMBL" id="QQP51143.1"/>
    </source>
</evidence>
<sequence>MVAVVKFRFEPSSSPGQARLWDRRNLPGSGKDLLASRCFDKHLLDLRDQFIH</sequence>
<keyword evidence="2" id="KW-1185">Reference proteome</keyword>
<organism evidence="1 2">
    <name type="scientific">Caligus rogercresseyi</name>
    <name type="common">Sea louse</name>
    <dbReference type="NCBI Taxonomy" id="217165"/>
    <lineage>
        <taxon>Eukaryota</taxon>
        <taxon>Metazoa</taxon>
        <taxon>Ecdysozoa</taxon>
        <taxon>Arthropoda</taxon>
        <taxon>Crustacea</taxon>
        <taxon>Multicrustacea</taxon>
        <taxon>Hexanauplia</taxon>
        <taxon>Copepoda</taxon>
        <taxon>Siphonostomatoida</taxon>
        <taxon>Caligidae</taxon>
        <taxon>Caligus</taxon>
    </lineage>
</organism>
<name>A0A7T8K9H9_CALRO</name>
<proteinExistence type="predicted"/>
<gene>
    <name evidence="1" type="ORF">FKW44_012393</name>
</gene>
<protein>
    <submittedName>
        <fullName evidence="1">Uncharacterized protein</fullName>
    </submittedName>
</protein>
<dbReference type="EMBL" id="CP045897">
    <property type="protein sequence ID" value="QQP51143.1"/>
    <property type="molecule type" value="Genomic_DNA"/>
</dbReference>
<reference evidence="2" key="1">
    <citation type="submission" date="2021-01" db="EMBL/GenBank/DDBJ databases">
        <title>Caligus Genome Assembly.</title>
        <authorList>
            <person name="Gallardo-Escarate C."/>
        </authorList>
    </citation>
    <scope>NUCLEOTIDE SEQUENCE [LARGE SCALE GENOMIC DNA]</scope>
</reference>
<accession>A0A7T8K9H9</accession>